<dbReference type="PANTHER" id="PTHR48413:SF1">
    <property type="entry name" value="PROTEIN HEAT-STRESS-ASSOCIATED 32"/>
    <property type="match status" value="1"/>
</dbReference>
<sequence>MDWEFRSYSFPSASYDKPEKPRQHGMTEIRGPYFSVMGPRYLEDILETQGHFVDVLKFSGGTFSLMPKEKVKRITALAHKHGIYVNSGGWAEHILKKGTPFFSQYVQECKDLGFDIVELGTDFLDMEEPELMRLIRLVKNAGLQVKPELAFETGRPPLQPDYTGKPDKVRPEAEELEMLIKRAERCLDAGADMIMVEAQGLTRNVPSWRTDILADIVCRLGLERTMFEAQEPSVIEWFLNNYGPKVNLFVNHSDILEVENLRSGTRGYSRYMSL</sequence>
<protein>
    <recommendedName>
        <fullName evidence="4">Phosphosulfolactate synthase</fullName>
    </recommendedName>
</protein>
<evidence type="ECO:0000256" key="1">
    <source>
        <dbReference type="ARBA" id="ARBA00010424"/>
    </source>
</evidence>
<reference evidence="2 3" key="1">
    <citation type="submission" date="2024-09" db="EMBL/GenBank/DDBJ databases">
        <title>Chromosome-scale assembly of Riccia fluitans.</title>
        <authorList>
            <person name="Paukszto L."/>
            <person name="Sawicki J."/>
            <person name="Karawczyk K."/>
            <person name="Piernik-Szablinska J."/>
            <person name="Szczecinska M."/>
            <person name="Mazdziarz M."/>
        </authorList>
    </citation>
    <scope>NUCLEOTIDE SEQUENCE [LARGE SCALE GENOMIC DNA]</scope>
    <source>
        <strain evidence="2">Rf_01</strain>
        <tissue evidence="2">Aerial parts of the thallus</tissue>
    </source>
</reference>
<dbReference type="AlphaFoldDB" id="A0ABD1ZA66"/>
<proteinExistence type="inferred from homology"/>
<evidence type="ECO:0000313" key="3">
    <source>
        <dbReference type="Proteomes" id="UP001605036"/>
    </source>
</evidence>
<accession>A0ABD1ZA66</accession>
<dbReference type="InterPro" id="IPR003830">
    <property type="entry name" value="ComA_synth"/>
</dbReference>
<dbReference type="EMBL" id="JBHFFA010000002">
    <property type="protein sequence ID" value="KAL2644298.1"/>
    <property type="molecule type" value="Genomic_DNA"/>
</dbReference>
<comment type="similarity">
    <text evidence="1">Belongs to the phosphosulfolactate synthase family.</text>
</comment>
<dbReference type="Pfam" id="PF02679">
    <property type="entry name" value="ComA"/>
    <property type="match status" value="1"/>
</dbReference>
<comment type="caution">
    <text evidence="2">The sequence shown here is derived from an EMBL/GenBank/DDBJ whole genome shotgun (WGS) entry which is preliminary data.</text>
</comment>
<dbReference type="PANTHER" id="PTHR48413">
    <property type="match status" value="1"/>
</dbReference>
<dbReference type="Proteomes" id="UP001605036">
    <property type="component" value="Unassembled WGS sequence"/>
</dbReference>
<evidence type="ECO:0008006" key="4">
    <source>
        <dbReference type="Google" id="ProtNLM"/>
    </source>
</evidence>
<name>A0ABD1ZA66_9MARC</name>
<keyword evidence="3" id="KW-1185">Reference proteome</keyword>
<dbReference type="InterPro" id="IPR036112">
    <property type="entry name" value="ComA_synth_sf"/>
</dbReference>
<dbReference type="Gene3D" id="3.20.20.70">
    <property type="entry name" value="Aldolase class I"/>
    <property type="match status" value="1"/>
</dbReference>
<evidence type="ECO:0000313" key="2">
    <source>
        <dbReference type="EMBL" id="KAL2644298.1"/>
    </source>
</evidence>
<dbReference type="InterPro" id="IPR013785">
    <property type="entry name" value="Aldolase_TIM"/>
</dbReference>
<gene>
    <name evidence="2" type="ORF">R1flu_011885</name>
</gene>
<organism evidence="2 3">
    <name type="scientific">Riccia fluitans</name>
    <dbReference type="NCBI Taxonomy" id="41844"/>
    <lineage>
        <taxon>Eukaryota</taxon>
        <taxon>Viridiplantae</taxon>
        <taxon>Streptophyta</taxon>
        <taxon>Embryophyta</taxon>
        <taxon>Marchantiophyta</taxon>
        <taxon>Marchantiopsida</taxon>
        <taxon>Marchantiidae</taxon>
        <taxon>Marchantiales</taxon>
        <taxon>Ricciaceae</taxon>
        <taxon>Riccia</taxon>
    </lineage>
</organism>
<dbReference type="SUPFAM" id="SSF102110">
    <property type="entry name" value="(2r)-phospho-3-sulfolactate synthase ComA"/>
    <property type="match status" value="1"/>
</dbReference>